<evidence type="ECO:0000313" key="2">
    <source>
        <dbReference type="EMBL" id="MBP2323934.1"/>
    </source>
</evidence>
<feature type="chain" id="PRO_5046110826" description="Secreted protein" evidence="1">
    <location>
        <begin position="28"/>
        <end position="106"/>
    </location>
</feature>
<evidence type="ECO:0008006" key="4">
    <source>
        <dbReference type="Google" id="ProtNLM"/>
    </source>
</evidence>
<evidence type="ECO:0000313" key="3">
    <source>
        <dbReference type="Proteomes" id="UP001519332"/>
    </source>
</evidence>
<accession>A0ABS4TIT5</accession>
<feature type="signal peptide" evidence="1">
    <location>
        <begin position="1"/>
        <end position="27"/>
    </location>
</feature>
<keyword evidence="1" id="KW-0732">Signal</keyword>
<gene>
    <name evidence="2" type="ORF">JOF56_004319</name>
</gene>
<evidence type="ECO:0000256" key="1">
    <source>
        <dbReference type="SAM" id="SignalP"/>
    </source>
</evidence>
<name>A0ABS4TIT5_9PSEU</name>
<sequence>MKSLIGAAVTAVAIPFLVVLGATPAQAEVWGCTATVDKQQNIGYGYCREGFGSYHVRVECNSGHWPYTRNIDGAVVYKPQTGRGPFSDVNGTANGCHVVKAWVVTL</sequence>
<dbReference type="Proteomes" id="UP001519332">
    <property type="component" value="Unassembled WGS sequence"/>
</dbReference>
<comment type="caution">
    <text evidence="2">The sequence shown here is derived from an EMBL/GenBank/DDBJ whole genome shotgun (WGS) entry which is preliminary data.</text>
</comment>
<protein>
    <recommendedName>
        <fullName evidence="4">Secreted protein</fullName>
    </recommendedName>
</protein>
<reference evidence="2 3" key="1">
    <citation type="submission" date="2021-03" db="EMBL/GenBank/DDBJ databases">
        <title>Sequencing the genomes of 1000 actinobacteria strains.</title>
        <authorList>
            <person name="Klenk H.-P."/>
        </authorList>
    </citation>
    <scope>NUCLEOTIDE SEQUENCE [LARGE SCALE GENOMIC DNA]</scope>
    <source>
        <strain evidence="2 3">DSM 46670</strain>
    </source>
</reference>
<proteinExistence type="predicted"/>
<dbReference type="EMBL" id="JAGINW010000001">
    <property type="protein sequence ID" value="MBP2323934.1"/>
    <property type="molecule type" value="Genomic_DNA"/>
</dbReference>
<organism evidence="2 3">
    <name type="scientific">Kibdelosporangium banguiense</name>
    <dbReference type="NCBI Taxonomy" id="1365924"/>
    <lineage>
        <taxon>Bacteria</taxon>
        <taxon>Bacillati</taxon>
        <taxon>Actinomycetota</taxon>
        <taxon>Actinomycetes</taxon>
        <taxon>Pseudonocardiales</taxon>
        <taxon>Pseudonocardiaceae</taxon>
        <taxon>Kibdelosporangium</taxon>
    </lineage>
</organism>
<keyword evidence="3" id="KW-1185">Reference proteome</keyword>